<proteinExistence type="predicted"/>
<feature type="compositionally biased region" description="Low complexity" evidence="1">
    <location>
        <begin position="46"/>
        <end position="77"/>
    </location>
</feature>
<dbReference type="RefSeq" id="WP_307553705.1">
    <property type="nucleotide sequence ID" value="NZ_JAUSQU010000001.1"/>
</dbReference>
<sequence>MANNSGQTGSDAASAAAKTLADPTSTPKEKSAAASALSQAPESEGETGAKAASASSKTLSDSKSAGAEKSAAASALSQTPTDADKDAKKK</sequence>
<name>A0ABT9Q2B4_9ACTN</name>
<accession>A0ABT9Q2B4</accession>
<organism evidence="2 3">
    <name type="scientific">Streptosporangium lutulentum</name>
    <dbReference type="NCBI Taxonomy" id="1461250"/>
    <lineage>
        <taxon>Bacteria</taxon>
        <taxon>Bacillati</taxon>
        <taxon>Actinomycetota</taxon>
        <taxon>Actinomycetes</taxon>
        <taxon>Streptosporangiales</taxon>
        <taxon>Streptosporangiaceae</taxon>
        <taxon>Streptosporangium</taxon>
    </lineage>
</organism>
<evidence type="ECO:0000313" key="2">
    <source>
        <dbReference type="EMBL" id="MDP9840868.1"/>
    </source>
</evidence>
<reference evidence="2 3" key="1">
    <citation type="submission" date="2023-07" db="EMBL/GenBank/DDBJ databases">
        <title>Sequencing the genomes of 1000 actinobacteria strains.</title>
        <authorList>
            <person name="Klenk H.-P."/>
        </authorList>
    </citation>
    <scope>NUCLEOTIDE SEQUENCE [LARGE SCALE GENOMIC DNA]</scope>
    <source>
        <strain evidence="2 3">DSM 46740</strain>
    </source>
</reference>
<feature type="compositionally biased region" description="Polar residues" evidence="1">
    <location>
        <begin position="1"/>
        <end position="11"/>
    </location>
</feature>
<dbReference type="EMBL" id="JAUSQU010000001">
    <property type="protein sequence ID" value="MDP9840868.1"/>
    <property type="molecule type" value="Genomic_DNA"/>
</dbReference>
<protein>
    <submittedName>
        <fullName evidence="2">Uncharacterized protein</fullName>
    </submittedName>
</protein>
<evidence type="ECO:0000256" key="1">
    <source>
        <dbReference type="SAM" id="MobiDB-lite"/>
    </source>
</evidence>
<keyword evidence="3" id="KW-1185">Reference proteome</keyword>
<comment type="caution">
    <text evidence="2">The sequence shown here is derived from an EMBL/GenBank/DDBJ whole genome shotgun (WGS) entry which is preliminary data.</text>
</comment>
<evidence type="ECO:0000313" key="3">
    <source>
        <dbReference type="Proteomes" id="UP001225356"/>
    </source>
</evidence>
<feature type="region of interest" description="Disordered" evidence="1">
    <location>
        <begin position="1"/>
        <end position="90"/>
    </location>
</feature>
<dbReference type="Proteomes" id="UP001225356">
    <property type="component" value="Unassembled WGS sequence"/>
</dbReference>
<gene>
    <name evidence="2" type="ORF">J2853_000079</name>
</gene>